<keyword evidence="1" id="KW-0812">Transmembrane</keyword>
<evidence type="ECO:0000313" key="2">
    <source>
        <dbReference type="EMBL" id="VEL16042.1"/>
    </source>
</evidence>
<proteinExistence type="predicted"/>
<dbReference type="EMBL" id="CAAALY010026907">
    <property type="protein sequence ID" value="VEL16042.1"/>
    <property type="molecule type" value="Genomic_DNA"/>
</dbReference>
<protein>
    <submittedName>
        <fullName evidence="2">Uncharacterized protein</fullName>
    </submittedName>
</protein>
<gene>
    <name evidence="2" type="ORF">PXEA_LOCUS9482</name>
</gene>
<evidence type="ECO:0000313" key="3">
    <source>
        <dbReference type="Proteomes" id="UP000784294"/>
    </source>
</evidence>
<comment type="caution">
    <text evidence="2">The sequence shown here is derived from an EMBL/GenBank/DDBJ whole genome shotgun (WGS) entry which is preliminary data.</text>
</comment>
<reference evidence="2" key="1">
    <citation type="submission" date="2018-11" db="EMBL/GenBank/DDBJ databases">
        <authorList>
            <consortium name="Pathogen Informatics"/>
        </authorList>
    </citation>
    <scope>NUCLEOTIDE SEQUENCE</scope>
</reference>
<name>A0A448WND2_9PLAT</name>
<dbReference type="Proteomes" id="UP000784294">
    <property type="component" value="Unassembled WGS sequence"/>
</dbReference>
<keyword evidence="3" id="KW-1185">Reference proteome</keyword>
<keyword evidence="1" id="KW-0472">Membrane</keyword>
<dbReference type="AlphaFoldDB" id="A0A448WND2"/>
<feature type="transmembrane region" description="Helical" evidence="1">
    <location>
        <begin position="12"/>
        <end position="31"/>
    </location>
</feature>
<evidence type="ECO:0000256" key="1">
    <source>
        <dbReference type="SAM" id="Phobius"/>
    </source>
</evidence>
<accession>A0A448WND2</accession>
<organism evidence="2 3">
    <name type="scientific">Protopolystoma xenopodis</name>
    <dbReference type="NCBI Taxonomy" id="117903"/>
    <lineage>
        <taxon>Eukaryota</taxon>
        <taxon>Metazoa</taxon>
        <taxon>Spiralia</taxon>
        <taxon>Lophotrochozoa</taxon>
        <taxon>Platyhelminthes</taxon>
        <taxon>Monogenea</taxon>
        <taxon>Polyopisthocotylea</taxon>
        <taxon>Polystomatidea</taxon>
        <taxon>Polystomatidae</taxon>
        <taxon>Protopolystoma</taxon>
    </lineage>
</organism>
<sequence>MTRAEGSHKFLEFLYVKLFIFVFIVLFYKGFNRLHVEVMPAFVQDTPQFRLTYLTGVVLINQLEQISIGLITEKKRTKGAESESSK</sequence>
<keyword evidence="1" id="KW-1133">Transmembrane helix</keyword>